<dbReference type="InterPro" id="IPR025857">
    <property type="entry name" value="MacB_PCD"/>
</dbReference>
<dbReference type="GO" id="GO:0005886">
    <property type="term" value="C:plasma membrane"/>
    <property type="evidence" value="ECO:0007669"/>
    <property type="project" value="UniProtKB-SubCell"/>
</dbReference>
<dbReference type="PANTHER" id="PTHR30572">
    <property type="entry name" value="MEMBRANE COMPONENT OF TRANSPORTER-RELATED"/>
    <property type="match status" value="1"/>
</dbReference>
<evidence type="ECO:0000313" key="10">
    <source>
        <dbReference type="Proteomes" id="UP000474296"/>
    </source>
</evidence>
<dbReference type="Pfam" id="PF12704">
    <property type="entry name" value="MacB_PCD"/>
    <property type="match status" value="1"/>
</dbReference>
<comment type="subcellular location">
    <subcellularLocation>
        <location evidence="1">Cell membrane</location>
        <topology evidence="1">Multi-pass membrane protein</topology>
    </subcellularLocation>
</comment>
<comment type="caution">
    <text evidence="9">The sequence shown here is derived from an EMBL/GenBank/DDBJ whole genome shotgun (WGS) entry which is preliminary data.</text>
</comment>
<organism evidence="9 10">
    <name type="scientific">Spongiivirga citrea</name>
    <dbReference type="NCBI Taxonomy" id="1481457"/>
    <lineage>
        <taxon>Bacteria</taxon>
        <taxon>Pseudomonadati</taxon>
        <taxon>Bacteroidota</taxon>
        <taxon>Flavobacteriia</taxon>
        <taxon>Flavobacteriales</taxon>
        <taxon>Flavobacteriaceae</taxon>
        <taxon>Spongiivirga</taxon>
    </lineage>
</organism>
<dbReference type="EMBL" id="JAABOQ010000003">
    <property type="protein sequence ID" value="NER17340.1"/>
    <property type="molecule type" value="Genomic_DNA"/>
</dbReference>
<evidence type="ECO:0000256" key="6">
    <source>
        <dbReference type="SAM" id="Phobius"/>
    </source>
</evidence>
<evidence type="ECO:0000256" key="3">
    <source>
        <dbReference type="ARBA" id="ARBA00022692"/>
    </source>
</evidence>
<evidence type="ECO:0000259" key="7">
    <source>
        <dbReference type="Pfam" id="PF02687"/>
    </source>
</evidence>
<dbReference type="RefSeq" id="WP_164031728.1">
    <property type="nucleotide sequence ID" value="NZ_JAABOQ010000003.1"/>
</dbReference>
<keyword evidence="5 6" id="KW-0472">Membrane</keyword>
<evidence type="ECO:0000313" key="9">
    <source>
        <dbReference type="EMBL" id="NER17340.1"/>
    </source>
</evidence>
<feature type="transmembrane region" description="Helical" evidence="6">
    <location>
        <begin position="21"/>
        <end position="43"/>
    </location>
</feature>
<keyword evidence="2" id="KW-1003">Cell membrane</keyword>
<feature type="transmembrane region" description="Helical" evidence="6">
    <location>
        <begin position="286"/>
        <end position="305"/>
    </location>
</feature>
<keyword evidence="3 6" id="KW-0812">Transmembrane</keyword>
<sequence length="807" mass="90786">MYTLYVKIAIRYLLKNKLYSFINIGGLAVGVASFILIMVYVNYERSYDKFEGSEQVYRTYMDYLEGDTFVPGDAMTYNVTGPTLKEKYPEILDYVRFFYFEKVTFQVGENILEQSRGSMADDSFFNIFNYKLLQGTKESALKEPNTIVLTESLKNKLFGNQDPMGKSVKMVWDGDDLTLKVRGVMQDIPKTSHFKNAYLISFSTQKAWDIFGPRHTDLNWNMNNYYTYFKVDNNTNVAQLRQKIITDDIEDDPDERHNIQAIQDIHLQSNMPFEIEANGSSTRVKFLIAIAFIILILSWLNYINLSTTKSLERAKEIGIRKVAGAQKRQLIVQSLLESIVLNALAIVIALGAALILLPIYNNLTGSELGIGLTNLKQFAPVLGVVLLGMVLAGLYPAILLSSYSPSKALKGKVRASAGGLNIRKGLIITQFLATIILIIGTFVVTKQIDYIQNQPTGVDLNQIVSIQGSVISAKKDSLLQQEFNVLQTELAKLPFVEKVTNSKTIPGASFDQLSSSVGIILPEGMENDKQIFYQYYAQHDYFELLGIDFVAGKTFIETPRKTSNNVVLNEAFLKVMNIPEANAIVDKTIRFWGNDWLVTGVVKDYHHFGLKNPVLPMVITHGQSDNNILLKLDEKASSIAGFSGAISQIESTWKDLFPYSTFNYTFLDSKFEAQYAEDKKFSTAFSIFTMLAIFIACLGLFGLTSYTCIQRKKEIGIRKVNGASVFKILQLLNVDFVKWVGIAFIVAVPLGWYFMNNWLQNFAVKTSISWWIFVLAGISTLLITLLTVSWQSFTAANGNPIEALKDE</sequence>
<dbReference type="PANTHER" id="PTHR30572:SF18">
    <property type="entry name" value="ABC-TYPE MACROLIDE FAMILY EXPORT SYSTEM PERMEASE COMPONENT 2"/>
    <property type="match status" value="1"/>
</dbReference>
<proteinExistence type="predicted"/>
<dbReference type="GO" id="GO:0022857">
    <property type="term" value="F:transmembrane transporter activity"/>
    <property type="evidence" value="ECO:0007669"/>
    <property type="project" value="TreeGrafter"/>
</dbReference>
<protein>
    <submittedName>
        <fullName evidence="9">FtsX-like permease family protein</fullName>
    </submittedName>
</protein>
<dbReference type="Pfam" id="PF02687">
    <property type="entry name" value="FtsX"/>
    <property type="match status" value="2"/>
</dbReference>
<name>A0A6M0CU94_9FLAO</name>
<feature type="transmembrane region" description="Helical" evidence="6">
    <location>
        <begin position="380"/>
        <end position="404"/>
    </location>
</feature>
<dbReference type="AlphaFoldDB" id="A0A6M0CU94"/>
<keyword evidence="10" id="KW-1185">Reference proteome</keyword>
<dbReference type="Proteomes" id="UP000474296">
    <property type="component" value="Unassembled WGS sequence"/>
</dbReference>
<evidence type="ECO:0000256" key="5">
    <source>
        <dbReference type="ARBA" id="ARBA00023136"/>
    </source>
</evidence>
<feature type="transmembrane region" description="Helical" evidence="6">
    <location>
        <begin position="425"/>
        <end position="444"/>
    </location>
</feature>
<accession>A0A6M0CU94</accession>
<evidence type="ECO:0000259" key="8">
    <source>
        <dbReference type="Pfam" id="PF12704"/>
    </source>
</evidence>
<gene>
    <name evidence="9" type="ORF">GWK10_08960</name>
</gene>
<dbReference type="InterPro" id="IPR050250">
    <property type="entry name" value="Macrolide_Exporter_MacB"/>
</dbReference>
<evidence type="ECO:0000256" key="4">
    <source>
        <dbReference type="ARBA" id="ARBA00022989"/>
    </source>
</evidence>
<feature type="transmembrane region" description="Helical" evidence="6">
    <location>
        <begin position="335"/>
        <end position="360"/>
    </location>
</feature>
<feature type="transmembrane region" description="Helical" evidence="6">
    <location>
        <begin position="684"/>
        <end position="709"/>
    </location>
</feature>
<feature type="domain" description="ABC3 transporter permease C-terminal" evidence="7">
    <location>
        <begin position="289"/>
        <end position="401"/>
    </location>
</feature>
<feature type="transmembrane region" description="Helical" evidence="6">
    <location>
        <begin position="736"/>
        <end position="755"/>
    </location>
</feature>
<feature type="domain" description="MacB-like periplasmic core" evidence="8">
    <location>
        <begin position="20"/>
        <end position="244"/>
    </location>
</feature>
<keyword evidence="4 6" id="KW-1133">Transmembrane helix</keyword>
<evidence type="ECO:0000256" key="1">
    <source>
        <dbReference type="ARBA" id="ARBA00004651"/>
    </source>
</evidence>
<dbReference type="InterPro" id="IPR003838">
    <property type="entry name" value="ABC3_permease_C"/>
</dbReference>
<evidence type="ECO:0000256" key="2">
    <source>
        <dbReference type="ARBA" id="ARBA00022475"/>
    </source>
</evidence>
<feature type="transmembrane region" description="Helical" evidence="6">
    <location>
        <begin position="767"/>
        <end position="788"/>
    </location>
</feature>
<reference evidence="9 10" key="1">
    <citation type="submission" date="2020-01" db="EMBL/GenBank/DDBJ databases">
        <title>Spongiivirga citrea KCTC 32990T.</title>
        <authorList>
            <person name="Wang G."/>
        </authorList>
    </citation>
    <scope>NUCLEOTIDE SEQUENCE [LARGE SCALE GENOMIC DNA]</scope>
    <source>
        <strain evidence="9 10">KCTC 32990</strain>
    </source>
</reference>
<feature type="domain" description="ABC3 transporter permease C-terminal" evidence="7">
    <location>
        <begin position="687"/>
        <end position="800"/>
    </location>
</feature>